<dbReference type="InterPro" id="IPR011008">
    <property type="entry name" value="Dimeric_a/b-barrel"/>
</dbReference>
<dbReference type="RefSeq" id="WP_039610388.1">
    <property type="nucleotide sequence ID" value="NZ_JWIC01000007.1"/>
</dbReference>
<accession>A0A0C1Q5G4</accession>
<evidence type="ECO:0000313" key="3">
    <source>
        <dbReference type="Proteomes" id="UP000031327"/>
    </source>
</evidence>
<evidence type="ECO:0000313" key="2">
    <source>
        <dbReference type="EMBL" id="KID55816.1"/>
    </source>
</evidence>
<sequence length="108" mass="12432">MIAVIFEVTLKPEGKKAYFDIAAELKNLLVKQAGFISIERFVNVSDSDRYVSLSFWDNKESVLAWRDQFEHKRAQALGKSELFVDFRLRVANVIRDYGMSNTTEPNVV</sequence>
<dbReference type="OrthoDB" id="9797060at2"/>
<reference evidence="2 3" key="1">
    <citation type="submission" date="2014-12" db="EMBL/GenBank/DDBJ databases">
        <title>Draft Genome Sequence of Pseudoalteromonas luteoviolacea HI1.</title>
        <authorList>
            <person name="Asahina A.Y."/>
            <person name="Hadfield M.G."/>
        </authorList>
    </citation>
    <scope>NUCLEOTIDE SEQUENCE [LARGE SCALE GENOMIC DNA]</scope>
    <source>
        <strain evidence="2 3">HI1</strain>
    </source>
</reference>
<dbReference type="EMBL" id="JWIC01000007">
    <property type="protein sequence ID" value="KID55816.1"/>
    <property type="molecule type" value="Genomic_DNA"/>
</dbReference>
<dbReference type="PANTHER" id="PTHR37811">
    <property type="entry name" value="BLL5343 PROTEIN"/>
    <property type="match status" value="1"/>
</dbReference>
<evidence type="ECO:0000259" key="1">
    <source>
        <dbReference type="PROSITE" id="PS51725"/>
    </source>
</evidence>
<organism evidence="2 3">
    <name type="scientific">Pseudoalteromonas luteoviolacea</name>
    <dbReference type="NCBI Taxonomy" id="43657"/>
    <lineage>
        <taxon>Bacteria</taxon>
        <taxon>Pseudomonadati</taxon>
        <taxon>Pseudomonadota</taxon>
        <taxon>Gammaproteobacteria</taxon>
        <taxon>Alteromonadales</taxon>
        <taxon>Pseudoalteromonadaceae</taxon>
        <taxon>Pseudoalteromonas</taxon>
    </lineage>
</organism>
<dbReference type="Proteomes" id="UP000031327">
    <property type="component" value="Unassembled WGS sequence"/>
</dbReference>
<protein>
    <submittedName>
        <fullName evidence="2">Antibiotic biosynthesis monooxygenase</fullName>
    </submittedName>
</protein>
<proteinExistence type="predicted"/>
<dbReference type="AlphaFoldDB" id="A0A0C1Q5G4"/>
<keyword evidence="2" id="KW-0560">Oxidoreductase</keyword>
<dbReference type="SUPFAM" id="SSF54909">
    <property type="entry name" value="Dimeric alpha+beta barrel"/>
    <property type="match status" value="1"/>
</dbReference>
<dbReference type="PANTHER" id="PTHR37811:SF2">
    <property type="entry name" value="ABM DOMAIN-CONTAINING PROTEIN"/>
    <property type="match status" value="1"/>
</dbReference>
<feature type="domain" description="ABM" evidence="1">
    <location>
        <begin position="2"/>
        <end position="90"/>
    </location>
</feature>
<gene>
    <name evidence="2" type="ORF">JF50_15795</name>
</gene>
<dbReference type="GO" id="GO:0004497">
    <property type="term" value="F:monooxygenase activity"/>
    <property type="evidence" value="ECO:0007669"/>
    <property type="project" value="UniProtKB-KW"/>
</dbReference>
<dbReference type="Gene3D" id="3.30.70.100">
    <property type="match status" value="1"/>
</dbReference>
<comment type="caution">
    <text evidence="2">The sequence shown here is derived from an EMBL/GenBank/DDBJ whole genome shotgun (WGS) entry which is preliminary data.</text>
</comment>
<dbReference type="PROSITE" id="PS51725">
    <property type="entry name" value="ABM"/>
    <property type="match status" value="1"/>
</dbReference>
<name>A0A0C1Q5G4_9GAMM</name>
<dbReference type="Pfam" id="PF03992">
    <property type="entry name" value="ABM"/>
    <property type="match status" value="1"/>
</dbReference>
<dbReference type="InterPro" id="IPR052936">
    <property type="entry name" value="Jasmonate_Hydroxylase-like"/>
</dbReference>
<keyword evidence="2" id="KW-0503">Monooxygenase</keyword>
<dbReference type="InterPro" id="IPR007138">
    <property type="entry name" value="ABM_dom"/>
</dbReference>